<evidence type="ECO:0000256" key="1">
    <source>
        <dbReference type="SAM" id="MobiDB-lite"/>
    </source>
</evidence>
<evidence type="ECO:0000259" key="2">
    <source>
        <dbReference type="PROSITE" id="PS50994"/>
    </source>
</evidence>
<evidence type="ECO:0000313" key="3">
    <source>
        <dbReference type="EMBL" id="MCI09018.1"/>
    </source>
</evidence>
<dbReference type="InterPro" id="IPR012337">
    <property type="entry name" value="RNaseH-like_sf"/>
</dbReference>
<dbReference type="PANTHER" id="PTHR42648">
    <property type="entry name" value="TRANSPOSASE, PUTATIVE-RELATED"/>
    <property type="match status" value="1"/>
</dbReference>
<dbReference type="Gene3D" id="3.30.420.10">
    <property type="entry name" value="Ribonuclease H-like superfamily/Ribonuclease H"/>
    <property type="match status" value="1"/>
</dbReference>
<feature type="region of interest" description="Disordered" evidence="1">
    <location>
        <begin position="188"/>
        <end position="226"/>
    </location>
</feature>
<dbReference type="Proteomes" id="UP000265520">
    <property type="component" value="Unassembled WGS sequence"/>
</dbReference>
<dbReference type="InterPro" id="IPR057670">
    <property type="entry name" value="SH3_retrovirus"/>
</dbReference>
<evidence type="ECO:0000313" key="4">
    <source>
        <dbReference type="Proteomes" id="UP000265520"/>
    </source>
</evidence>
<dbReference type="PANTHER" id="PTHR42648:SF21">
    <property type="entry name" value="CYSTEINE-RICH RLK (RECEPTOR-LIKE PROTEIN KINASE) 8"/>
    <property type="match status" value="1"/>
</dbReference>
<feature type="compositionally biased region" description="Basic and acidic residues" evidence="1">
    <location>
        <begin position="201"/>
        <end position="210"/>
    </location>
</feature>
<dbReference type="AlphaFoldDB" id="A0A392PAB3"/>
<dbReference type="Pfam" id="PF25597">
    <property type="entry name" value="SH3_retrovirus"/>
    <property type="match status" value="1"/>
</dbReference>
<reference evidence="3 4" key="1">
    <citation type="journal article" date="2018" name="Front. Plant Sci.">
        <title>Red Clover (Trifolium pratense) and Zigzag Clover (T. medium) - A Picture of Genomic Similarities and Differences.</title>
        <authorList>
            <person name="Dluhosova J."/>
            <person name="Istvanek J."/>
            <person name="Nedelnik J."/>
            <person name="Repkova J."/>
        </authorList>
    </citation>
    <scope>NUCLEOTIDE SEQUENCE [LARGE SCALE GENOMIC DNA]</scope>
    <source>
        <strain evidence="4">cv. 10/8</strain>
        <tissue evidence="3">Leaf</tissue>
    </source>
</reference>
<comment type="caution">
    <text evidence="3">The sequence shown here is derived from an EMBL/GenBank/DDBJ whole genome shotgun (WGS) entry which is preliminary data.</text>
</comment>
<dbReference type="PROSITE" id="PS50994">
    <property type="entry name" value="INTEGRASE"/>
    <property type="match status" value="1"/>
</dbReference>
<dbReference type="GO" id="GO:0015074">
    <property type="term" value="P:DNA integration"/>
    <property type="evidence" value="ECO:0007669"/>
    <property type="project" value="InterPro"/>
</dbReference>
<accession>A0A392PAB3</accession>
<dbReference type="InterPro" id="IPR001584">
    <property type="entry name" value="Integrase_cat-core"/>
</dbReference>
<feature type="domain" description="Integrase catalytic" evidence="2">
    <location>
        <begin position="1"/>
        <end position="154"/>
    </location>
</feature>
<dbReference type="InterPro" id="IPR036397">
    <property type="entry name" value="RNaseH_sf"/>
</dbReference>
<dbReference type="GO" id="GO:0003676">
    <property type="term" value="F:nucleic acid binding"/>
    <property type="evidence" value="ECO:0007669"/>
    <property type="project" value="InterPro"/>
</dbReference>
<protein>
    <submittedName>
        <fullName evidence="3">Gag-pol polyprotein</fullName>
    </submittedName>
</protein>
<keyword evidence="4" id="KW-1185">Reference proteome</keyword>
<dbReference type="EMBL" id="LXQA010071103">
    <property type="protein sequence ID" value="MCI09018.1"/>
    <property type="molecule type" value="Genomic_DNA"/>
</dbReference>
<dbReference type="InterPro" id="IPR039537">
    <property type="entry name" value="Retrotran_Ty1/copia-like"/>
</dbReference>
<dbReference type="SUPFAM" id="SSF53098">
    <property type="entry name" value="Ribonuclease H-like"/>
    <property type="match status" value="1"/>
</dbReference>
<name>A0A392PAB3_9FABA</name>
<sequence>MDLMGQILVEVIGGKRYALVVNGFSRFTWIEVLREKSETVDMFKELCLHEKGATVVRIISNHGGEFEKAMFSEFCASEGINYEFSFPITPQQNGVVERNNKTIQESARSVLHAKQLPYHFWAEANEYNMLSDREQRRKMDPKSEVGTFLGYSTNSRACRVYNLGTKVIMESINVVIDDAPTVNLPDASTNATPLIPQGPYEVKEGEPLEDKTDDDMVEVRQPTASK</sequence>
<organism evidence="3 4">
    <name type="scientific">Trifolium medium</name>
    <dbReference type="NCBI Taxonomy" id="97028"/>
    <lineage>
        <taxon>Eukaryota</taxon>
        <taxon>Viridiplantae</taxon>
        <taxon>Streptophyta</taxon>
        <taxon>Embryophyta</taxon>
        <taxon>Tracheophyta</taxon>
        <taxon>Spermatophyta</taxon>
        <taxon>Magnoliopsida</taxon>
        <taxon>eudicotyledons</taxon>
        <taxon>Gunneridae</taxon>
        <taxon>Pentapetalae</taxon>
        <taxon>rosids</taxon>
        <taxon>fabids</taxon>
        <taxon>Fabales</taxon>
        <taxon>Fabaceae</taxon>
        <taxon>Papilionoideae</taxon>
        <taxon>50 kb inversion clade</taxon>
        <taxon>NPAAA clade</taxon>
        <taxon>Hologalegina</taxon>
        <taxon>IRL clade</taxon>
        <taxon>Trifolieae</taxon>
        <taxon>Trifolium</taxon>
    </lineage>
</organism>
<proteinExistence type="predicted"/>